<dbReference type="AlphaFoldDB" id="A0A7S1FR23"/>
<evidence type="ECO:0000313" key="1">
    <source>
        <dbReference type="EMBL" id="CAD8884172.1"/>
    </source>
</evidence>
<reference evidence="1" key="1">
    <citation type="submission" date="2021-01" db="EMBL/GenBank/DDBJ databases">
        <authorList>
            <person name="Corre E."/>
            <person name="Pelletier E."/>
            <person name="Niang G."/>
            <person name="Scheremetjew M."/>
            <person name="Finn R."/>
            <person name="Kale V."/>
            <person name="Holt S."/>
            <person name="Cochrane G."/>
            <person name="Meng A."/>
            <person name="Brown T."/>
            <person name="Cohen L."/>
        </authorList>
    </citation>
    <scope>NUCLEOTIDE SEQUENCE</scope>
    <source>
        <strain evidence="1">308</strain>
    </source>
</reference>
<accession>A0A7S1FR23</accession>
<protein>
    <submittedName>
        <fullName evidence="1">Uncharacterized protein</fullName>
    </submittedName>
</protein>
<gene>
    <name evidence="1" type="ORF">CHYS00102_LOCUS11369</name>
</gene>
<sequence>MHDRYRCFDPRNKMSVHLGVGESVTKTQLTEEFDIIGLLPYFATSTCLMAIDVLQTVPESCDCSSKTTETLEVAVKDHGVKSHGDTMQITQSQSDLIEQLIRIDAHLYKLSEEIFFEAVERVNTKYSVKLCMM</sequence>
<proteinExistence type="predicted"/>
<dbReference type="EMBL" id="HBFR01015631">
    <property type="protein sequence ID" value="CAD8884172.1"/>
    <property type="molecule type" value="Transcribed_RNA"/>
</dbReference>
<organism evidence="1">
    <name type="scientific">Corethron hystrix</name>
    <dbReference type="NCBI Taxonomy" id="216773"/>
    <lineage>
        <taxon>Eukaryota</taxon>
        <taxon>Sar</taxon>
        <taxon>Stramenopiles</taxon>
        <taxon>Ochrophyta</taxon>
        <taxon>Bacillariophyta</taxon>
        <taxon>Coscinodiscophyceae</taxon>
        <taxon>Corethrophycidae</taxon>
        <taxon>Corethrales</taxon>
        <taxon>Corethraceae</taxon>
        <taxon>Corethron</taxon>
    </lineage>
</organism>
<name>A0A7S1FR23_9STRA</name>